<evidence type="ECO:0000256" key="2">
    <source>
        <dbReference type="ARBA" id="ARBA00007663"/>
    </source>
</evidence>
<comment type="similarity">
    <text evidence="2 13">Belongs to the SUA5 family.</text>
</comment>
<dbReference type="InterPro" id="IPR005145">
    <property type="entry name" value="Sua5_C"/>
</dbReference>
<dbReference type="SUPFAM" id="SSF55821">
    <property type="entry name" value="YrdC/RibB"/>
    <property type="match status" value="1"/>
</dbReference>
<dbReference type="Gene3D" id="3.40.50.11030">
    <property type="entry name" value="Threonylcarbamoyl-AMP synthase, C-terminal domain"/>
    <property type="match status" value="1"/>
</dbReference>
<comment type="subcellular location">
    <subcellularLocation>
        <location evidence="1 13">Cytoplasm</location>
    </subcellularLocation>
</comment>
<feature type="domain" description="YrdC-like" evidence="15">
    <location>
        <begin position="13"/>
        <end position="199"/>
    </location>
</feature>
<dbReference type="GO" id="GO:0003725">
    <property type="term" value="F:double-stranded RNA binding"/>
    <property type="evidence" value="ECO:0007669"/>
    <property type="project" value="UniProtKB-UniRule"/>
</dbReference>
<feature type="binding site" evidence="14">
    <location>
        <position position="35"/>
    </location>
    <ligand>
        <name>L-threonine</name>
        <dbReference type="ChEBI" id="CHEBI:57926"/>
    </ligand>
</feature>
<dbReference type="EMBL" id="BMJV01000002">
    <property type="protein sequence ID" value="GGG68290.1"/>
    <property type="molecule type" value="Genomic_DNA"/>
</dbReference>
<evidence type="ECO:0000256" key="11">
    <source>
        <dbReference type="ARBA" id="ARBA00029774"/>
    </source>
</evidence>
<evidence type="ECO:0000256" key="14">
    <source>
        <dbReference type="PIRSR" id="PIRSR004930-1"/>
    </source>
</evidence>
<evidence type="ECO:0000256" key="10">
    <source>
        <dbReference type="ARBA" id="ARBA00022840"/>
    </source>
</evidence>
<feature type="binding site" evidence="14">
    <location>
        <position position="144"/>
    </location>
    <ligand>
        <name>ATP</name>
        <dbReference type="ChEBI" id="CHEBI:30616"/>
    </ligand>
</feature>
<dbReference type="PANTHER" id="PTHR17490:SF16">
    <property type="entry name" value="THREONYLCARBAMOYL-AMP SYNTHASE"/>
    <property type="match status" value="1"/>
</dbReference>
<dbReference type="Pfam" id="PF01300">
    <property type="entry name" value="Sua5_yciO_yrdC"/>
    <property type="match status" value="1"/>
</dbReference>
<feature type="binding site" evidence="14">
    <location>
        <position position="58"/>
    </location>
    <ligand>
        <name>ATP</name>
        <dbReference type="ChEBI" id="CHEBI:30616"/>
    </ligand>
</feature>
<gene>
    <name evidence="16" type="ORF">GCM10011415_14360</name>
</gene>
<dbReference type="InterPro" id="IPR006070">
    <property type="entry name" value="Sua5-like_dom"/>
</dbReference>
<accession>A0A8J2ZIA1</accession>
<name>A0A8J2ZIA1_9RHOB</name>
<dbReference type="GO" id="GO:0005524">
    <property type="term" value="F:ATP binding"/>
    <property type="evidence" value="ECO:0007669"/>
    <property type="project" value="UniProtKB-UniRule"/>
</dbReference>
<keyword evidence="9 13" id="KW-0547">Nucleotide-binding</keyword>
<reference evidence="16" key="1">
    <citation type="journal article" date="2014" name="Int. J. Syst. Evol. Microbiol.">
        <title>Complete genome sequence of Corynebacterium casei LMG S-19264T (=DSM 44701T), isolated from a smear-ripened cheese.</title>
        <authorList>
            <consortium name="US DOE Joint Genome Institute (JGI-PGF)"/>
            <person name="Walter F."/>
            <person name="Albersmeier A."/>
            <person name="Kalinowski J."/>
            <person name="Ruckert C."/>
        </authorList>
    </citation>
    <scope>NUCLEOTIDE SEQUENCE</scope>
    <source>
        <strain evidence="16">CGMCC 1.15762</strain>
    </source>
</reference>
<evidence type="ECO:0000256" key="5">
    <source>
        <dbReference type="ARBA" id="ARBA00022490"/>
    </source>
</evidence>
<feature type="binding site" evidence="14">
    <location>
        <position position="62"/>
    </location>
    <ligand>
        <name>ATP</name>
        <dbReference type="ChEBI" id="CHEBI:30616"/>
    </ligand>
</feature>
<dbReference type="InterPro" id="IPR017945">
    <property type="entry name" value="DHBP_synth_RibB-like_a/b_dom"/>
</dbReference>
<feature type="binding site" evidence="14">
    <location>
        <position position="195"/>
    </location>
    <ligand>
        <name>ATP</name>
        <dbReference type="ChEBI" id="CHEBI:30616"/>
    </ligand>
</feature>
<dbReference type="InterPro" id="IPR050156">
    <property type="entry name" value="TC-AMP_synthase_SUA5"/>
</dbReference>
<dbReference type="GO" id="GO:0006450">
    <property type="term" value="P:regulation of translational fidelity"/>
    <property type="evidence" value="ECO:0007669"/>
    <property type="project" value="TreeGrafter"/>
</dbReference>
<dbReference type="PROSITE" id="PS51163">
    <property type="entry name" value="YRDC"/>
    <property type="match status" value="1"/>
</dbReference>
<feature type="binding site" evidence="14">
    <location>
        <position position="118"/>
    </location>
    <ligand>
        <name>ATP</name>
        <dbReference type="ChEBI" id="CHEBI:30616"/>
    </ligand>
</feature>
<evidence type="ECO:0000259" key="15">
    <source>
        <dbReference type="PROSITE" id="PS51163"/>
    </source>
</evidence>
<evidence type="ECO:0000256" key="8">
    <source>
        <dbReference type="ARBA" id="ARBA00022695"/>
    </source>
</evidence>
<evidence type="ECO:0000256" key="6">
    <source>
        <dbReference type="ARBA" id="ARBA00022679"/>
    </source>
</evidence>
<sequence>MSQIATQRLGSSSEDIARAAGILRDGGLVALPTETVYGLGADAGNDRAVARIYEAKGRPSFNPLIIHLADLEAVKRFVIWSDAAQKVADAFWPGPLTMVLPLRPGAPVSKLVTAGMDTIAVRMPASPVARELLRAFGGPVAAPSANRSGRISPTRSEHVLETLDGRIEAVLDAGRCDVGLESTIIGLAPKPTLLRPGRIGTEALAQTLGQPVPERKNHEKISAPGQLSSHYAPNARVRLNAAEWLPGEARLGFKAAPGDCDLDLSPSGDLVEAAANLFEYLHRLDTGADAIAVMPVPHVGLGVAINDRLSRAAAPRD</sequence>
<evidence type="ECO:0000256" key="12">
    <source>
        <dbReference type="ARBA" id="ARBA00048366"/>
    </source>
</evidence>
<evidence type="ECO:0000256" key="7">
    <source>
        <dbReference type="ARBA" id="ARBA00022694"/>
    </source>
</evidence>
<dbReference type="NCBIfam" id="TIGR00057">
    <property type="entry name" value="L-threonylcarbamoyladenylate synthase"/>
    <property type="match status" value="1"/>
</dbReference>
<dbReference type="Pfam" id="PF03481">
    <property type="entry name" value="Sua5_C"/>
    <property type="match status" value="1"/>
</dbReference>
<organism evidence="16 17">
    <name type="scientific">Salipiger pallidus</name>
    <dbReference type="NCBI Taxonomy" id="1775170"/>
    <lineage>
        <taxon>Bacteria</taxon>
        <taxon>Pseudomonadati</taxon>
        <taxon>Pseudomonadota</taxon>
        <taxon>Alphaproteobacteria</taxon>
        <taxon>Rhodobacterales</taxon>
        <taxon>Roseobacteraceae</taxon>
        <taxon>Salipiger</taxon>
    </lineage>
</organism>
<evidence type="ECO:0000256" key="1">
    <source>
        <dbReference type="ARBA" id="ARBA00004496"/>
    </source>
</evidence>
<dbReference type="FunFam" id="3.90.870.10:FF:000009">
    <property type="entry name" value="Threonylcarbamoyl-AMP synthase, putative"/>
    <property type="match status" value="1"/>
</dbReference>
<keyword evidence="8 13" id="KW-0548">Nucleotidyltransferase</keyword>
<keyword evidence="6 13" id="KW-0808">Transferase</keyword>
<dbReference type="EC" id="2.7.7.87" evidence="3 13"/>
<evidence type="ECO:0000256" key="4">
    <source>
        <dbReference type="ARBA" id="ARBA00015492"/>
    </source>
</evidence>
<dbReference type="Gene3D" id="3.90.870.10">
    <property type="entry name" value="DHBP synthase"/>
    <property type="match status" value="1"/>
</dbReference>
<evidence type="ECO:0000256" key="13">
    <source>
        <dbReference type="PIRNR" id="PIRNR004930"/>
    </source>
</evidence>
<proteinExistence type="inferred from homology"/>
<dbReference type="PIRSF" id="PIRSF004930">
    <property type="entry name" value="Tln_factor_SUA5"/>
    <property type="match status" value="1"/>
</dbReference>
<dbReference type="GO" id="GO:0008033">
    <property type="term" value="P:tRNA processing"/>
    <property type="evidence" value="ECO:0007669"/>
    <property type="project" value="UniProtKB-KW"/>
</dbReference>
<dbReference type="PANTHER" id="PTHR17490">
    <property type="entry name" value="SUA5"/>
    <property type="match status" value="1"/>
</dbReference>
<dbReference type="GO" id="GO:0005737">
    <property type="term" value="C:cytoplasm"/>
    <property type="evidence" value="ECO:0007669"/>
    <property type="project" value="UniProtKB-SubCell"/>
</dbReference>
<protein>
    <recommendedName>
        <fullName evidence="4 13">Threonylcarbamoyl-AMP synthase</fullName>
        <shortName evidence="13">TC-AMP synthase</shortName>
        <ecNumber evidence="3 13">2.7.7.87</ecNumber>
    </recommendedName>
    <alternativeName>
        <fullName evidence="11 13">L-threonylcarbamoyladenylate synthase</fullName>
    </alternativeName>
</protein>
<feature type="binding site" evidence="14">
    <location>
        <position position="142"/>
    </location>
    <ligand>
        <name>L-threonine</name>
        <dbReference type="ChEBI" id="CHEBI:57926"/>
    </ligand>
</feature>
<dbReference type="RefSeq" id="WP_188789538.1">
    <property type="nucleotide sequence ID" value="NZ_BMJV01000002.1"/>
</dbReference>
<dbReference type="InterPro" id="IPR038385">
    <property type="entry name" value="Sua5/YwlC_C"/>
</dbReference>
<evidence type="ECO:0000313" key="17">
    <source>
        <dbReference type="Proteomes" id="UP000617145"/>
    </source>
</evidence>
<dbReference type="GO" id="GO:0061710">
    <property type="term" value="F:L-threonylcarbamoyladenylate synthase"/>
    <property type="evidence" value="ECO:0007669"/>
    <property type="project" value="UniProtKB-EC"/>
</dbReference>
<keyword evidence="17" id="KW-1185">Reference proteome</keyword>
<feature type="binding site" evidence="14">
    <location>
        <position position="182"/>
    </location>
    <ligand>
        <name>L-threonine</name>
        <dbReference type="ChEBI" id="CHEBI:57926"/>
    </ligand>
</feature>
<comment type="function">
    <text evidence="13">Required for the formation of a threonylcarbamoyl group on adenosine at position 37 (t(6)A37) in tRNAs that read codons beginning with adenine.</text>
</comment>
<dbReference type="AlphaFoldDB" id="A0A8J2ZIA1"/>
<keyword evidence="10 13" id="KW-0067">ATP-binding</keyword>
<feature type="binding site" evidence="14">
    <location>
        <position position="122"/>
    </location>
    <ligand>
        <name>L-threonine</name>
        <dbReference type="ChEBI" id="CHEBI:57926"/>
    </ligand>
</feature>
<evidence type="ECO:0000256" key="3">
    <source>
        <dbReference type="ARBA" id="ARBA00012584"/>
    </source>
</evidence>
<evidence type="ECO:0000313" key="16">
    <source>
        <dbReference type="EMBL" id="GGG68290.1"/>
    </source>
</evidence>
<feature type="binding site" evidence="14">
    <location>
        <position position="231"/>
    </location>
    <ligand>
        <name>ATP</name>
        <dbReference type="ChEBI" id="CHEBI:30616"/>
    </ligand>
</feature>
<reference evidence="16" key="2">
    <citation type="submission" date="2020-09" db="EMBL/GenBank/DDBJ databases">
        <authorList>
            <person name="Sun Q."/>
            <person name="Zhou Y."/>
        </authorList>
    </citation>
    <scope>NUCLEOTIDE SEQUENCE</scope>
    <source>
        <strain evidence="16">CGMCC 1.15762</strain>
    </source>
</reference>
<keyword evidence="7 13" id="KW-0819">tRNA processing</keyword>
<evidence type="ECO:0000256" key="9">
    <source>
        <dbReference type="ARBA" id="ARBA00022741"/>
    </source>
</evidence>
<feature type="binding site" evidence="14">
    <location>
        <position position="152"/>
    </location>
    <ligand>
        <name>ATP</name>
        <dbReference type="ChEBI" id="CHEBI:30616"/>
    </ligand>
</feature>
<feature type="binding site" evidence="14">
    <location>
        <position position="67"/>
    </location>
    <ligand>
        <name>L-threonine</name>
        <dbReference type="ChEBI" id="CHEBI:57926"/>
    </ligand>
</feature>
<keyword evidence="5 13" id="KW-0963">Cytoplasm</keyword>
<comment type="catalytic activity">
    <reaction evidence="12 13">
        <text>L-threonine + hydrogencarbonate + ATP = L-threonylcarbamoyladenylate + diphosphate + H2O</text>
        <dbReference type="Rhea" id="RHEA:36407"/>
        <dbReference type="ChEBI" id="CHEBI:15377"/>
        <dbReference type="ChEBI" id="CHEBI:17544"/>
        <dbReference type="ChEBI" id="CHEBI:30616"/>
        <dbReference type="ChEBI" id="CHEBI:33019"/>
        <dbReference type="ChEBI" id="CHEBI:57926"/>
        <dbReference type="ChEBI" id="CHEBI:73682"/>
        <dbReference type="EC" id="2.7.7.87"/>
    </reaction>
</comment>
<dbReference type="InterPro" id="IPR010923">
    <property type="entry name" value="T(6)A37_SUA5"/>
</dbReference>
<dbReference type="Proteomes" id="UP000617145">
    <property type="component" value="Unassembled WGS sequence"/>
</dbReference>
<comment type="caution">
    <text evidence="16">The sequence shown here is derived from an EMBL/GenBank/DDBJ whole genome shotgun (WGS) entry which is preliminary data.</text>
</comment>
<dbReference type="GO" id="GO:0000049">
    <property type="term" value="F:tRNA binding"/>
    <property type="evidence" value="ECO:0007669"/>
    <property type="project" value="TreeGrafter"/>
</dbReference>